<sequence>MPAGSRRRGRALDRQCGKVCRRMNPLRRLRSGLRLLQPRQLRVRGGTCPFCGPTFLVRLRAEETGVRCLRCAASAVHLSMGWALRPFAGTIPRSDAYELSSRGPLVEWLRRHSRSLQVSEYFDDVPAGQLRDGVRCEDVQALGLPDASFDLVTHTEVFEHVPDDRRGFAELFRVLRPGGVMVFTVPLTASPGTIERARIAGGELEHLLPPTYHTDLLRGEGRVLCFRDYGLDVVERVAQAGFGQVRLLEPDPRVPWGYGRRVVTAIKERP</sequence>
<dbReference type="Proteomes" id="UP000321248">
    <property type="component" value="Unassembled WGS sequence"/>
</dbReference>
<keyword evidence="3" id="KW-1185">Reference proteome</keyword>
<dbReference type="EMBL" id="VRTS01000004">
    <property type="protein sequence ID" value="TXK62514.1"/>
    <property type="molecule type" value="Genomic_DNA"/>
</dbReference>
<dbReference type="Pfam" id="PF08241">
    <property type="entry name" value="Methyltransf_11"/>
    <property type="match status" value="1"/>
</dbReference>
<evidence type="ECO:0000313" key="2">
    <source>
        <dbReference type="EMBL" id="TXK62514.1"/>
    </source>
</evidence>
<organism evidence="2 3">
    <name type="scientific">Alkalisalibacterium limincola</name>
    <dbReference type="NCBI Taxonomy" id="2699169"/>
    <lineage>
        <taxon>Bacteria</taxon>
        <taxon>Pseudomonadati</taxon>
        <taxon>Pseudomonadota</taxon>
        <taxon>Gammaproteobacteria</taxon>
        <taxon>Lysobacterales</taxon>
        <taxon>Lysobacteraceae</taxon>
        <taxon>Alkalisalibacterium</taxon>
    </lineage>
</organism>
<name>A0A5C8KS79_9GAMM</name>
<protein>
    <submittedName>
        <fullName evidence="2">Methyltransferase domain-containing protein</fullName>
    </submittedName>
</protein>
<dbReference type="GO" id="GO:0032259">
    <property type="term" value="P:methylation"/>
    <property type="evidence" value="ECO:0007669"/>
    <property type="project" value="UniProtKB-KW"/>
</dbReference>
<gene>
    <name evidence="2" type="ORF">FU658_07000</name>
</gene>
<dbReference type="InterPro" id="IPR029063">
    <property type="entry name" value="SAM-dependent_MTases_sf"/>
</dbReference>
<feature type="domain" description="Methyltransferase type 11" evidence="1">
    <location>
        <begin position="131"/>
        <end position="183"/>
    </location>
</feature>
<keyword evidence="2" id="KW-0808">Transferase</keyword>
<dbReference type="OrthoDB" id="932345at2"/>
<dbReference type="InterPro" id="IPR013216">
    <property type="entry name" value="Methyltransf_11"/>
</dbReference>
<accession>A0A5C8KS79</accession>
<evidence type="ECO:0000259" key="1">
    <source>
        <dbReference type="Pfam" id="PF08241"/>
    </source>
</evidence>
<dbReference type="CDD" id="cd02440">
    <property type="entry name" value="AdoMet_MTases"/>
    <property type="match status" value="1"/>
</dbReference>
<dbReference type="AlphaFoldDB" id="A0A5C8KS79"/>
<proteinExistence type="predicted"/>
<comment type="caution">
    <text evidence="2">The sequence shown here is derived from an EMBL/GenBank/DDBJ whole genome shotgun (WGS) entry which is preliminary data.</text>
</comment>
<dbReference type="Gene3D" id="3.40.50.150">
    <property type="entry name" value="Vaccinia Virus protein VP39"/>
    <property type="match status" value="1"/>
</dbReference>
<reference evidence="2 3" key="1">
    <citation type="submission" date="2019-08" db="EMBL/GenBank/DDBJ databases">
        <authorList>
            <person name="Karlyshev A.V."/>
        </authorList>
    </citation>
    <scope>NUCLEOTIDE SEQUENCE [LARGE SCALE GENOMIC DNA]</scope>
    <source>
        <strain evidence="2 3">Alg18-2.2</strain>
    </source>
</reference>
<evidence type="ECO:0000313" key="3">
    <source>
        <dbReference type="Proteomes" id="UP000321248"/>
    </source>
</evidence>
<keyword evidence="2" id="KW-0489">Methyltransferase</keyword>
<dbReference type="GO" id="GO:0008757">
    <property type="term" value="F:S-adenosylmethionine-dependent methyltransferase activity"/>
    <property type="evidence" value="ECO:0007669"/>
    <property type="project" value="InterPro"/>
</dbReference>
<dbReference type="SUPFAM" id="SSF53335">
    <property type="entry name" value="S-adenosyl-L-methionine-dependent methyltransferases"/>
    <property type="match status" value="1"/>
</dbReference>